<comment type="caution">
    <text evidence="10">The sequence shown here is derived from an EMBL/GenBank/DDBJ whole genome shotgun (WGS) entry which is preliminary data.</text>
</comment>
<dbReference type="InterPro" id="IPR027806">
    <property type="entry name" value="HARBI1_dom"/>
</dbReference>
<dbReference type="EMBL" id="JACGWJ010000012">
    <property type="protein sequence ID" value="KAL0386126.1"/>
    <property type="molecule type" value="Genomic_DNA"/>
</dbReference>
<evidence type="ECO:0000259" key="8">
    <source>
        <dbReference type="Pfam" id="PF13359"/>
    </source>
</evidence>
<protein>
    <recommendedName>
        <fullName evidence="11">DDE Tnp4 domain-containing protein</fullName>
    </recommendedName>
</protein>
<evidence type="ECO:0000256" key="6">
    <source>
        <dbReference type="ARBA" id="ARBA00022801"/>
    </source>
</evidence>
<organism evidence="10">
    <name type="scientific">Sesamum radiatum</name>
    <name type="common">Black benniseed</name>
    <dbReference type="NCBI Taxonomy" id="300843"/>
    <lineage>
        <taxon>Eukaryota</taxon>
        <taxon>Viridiplantae</taxon>
        <taxon>Streptophyta</taxon>
        <taxon>Embryophyta</taxon>
        <taxon>Tracheophyta</taxon>
        <taxon>Spermatophyta</taxon>
        <taxon>Magnoliopsida</taxon>
        <taxon>eudicotyledons</taxon>
        <taxon>Gunneridae</taxon>
        <taxon>Pentapetalae</taxon>
        <taxon>asterids</taxon>
        <taxon>lamiids</taxon>
        <taxon>Lamiales</taxon>
        <taxon>Pedaliaceae</taxon>
        <taxon>Sesamum</taxon>
    </lineage>
</organism>
<comment type="cofactor">
    <cofactor evidence="1">
        <name>a divalent metal cation</name>
        <dbReference type="ChEBI" id="CHEBI:60240"/>
    </cofactor>
</comment>
<keyword evidence="6" id="KW-0378">Hydrolase</keyword>
<dbReference type="InterPro" id="IPR058353">
    <property type="entry name" value="DUF8040"/>
</dbReference>
<reference evidence="10" key="1">
    <citation type="submission" date="2020-06" db="EMBL/GenBank/DDBJ databases">
        <authorList>
            <person name="Li T."/>
            <person name="Hu X."/>
            <person name="Zhang T."/>
            <person name="Song X."/>
            <person name="Zhang H."/>
            <person name="Dai N."/>
            <person name="Sheng W."/>
            <person name="Hou X."/>
            <person name="Wei L."/>
        </authorList>
    </citation>
    <scope>NUCLEOTIDE SEQUENCE</scope>
    <source>
        <strain evidence="10">G02</strain>
        <tissue evidence="10">Leaf</tissue>
    </source>
</reference>
<gene>
    <name evidence="10" type="ORF">Sradi_3006900</name>
</gene>
<evidence type="ECO:0000256" key="2">
    <source>
        <dbReference type="ARBA" id="ARBA00004123"/>
    </source>
</evidence>
<feature type="domain" description="DUF8040" evidence="9">
    <location>
        <begin position="82"/>
        <end position="160"/>
    </location>
</feature>
<evidence type="ECO:0000259" key="9">
    <source>
        <dbReference type="Pfam" id="PF26138"/>
    </source>
</evidence>
<name>A0AAW2S339_SESRA</name>
<evidence type="ECO:0000256" key="1">
    <source>
        <dbReference type="ARBA" id="ARBA00001968"/>
    </source>
</evidence>
<feature type="domain" description="DDE Tnp4" evidence="8">
    <location>
        <begin position="192"/>
        <end position="247"/>
    </location>
</feature>
<evidence type="ECO:0000256" key="4">
    <source>
        <dbReference type="ARBA" id="ARBA00022722"/>
    </source>
</evidence>
<dbReference type="GO" id="GO:0046872">
    <property type="term" value="F:metal ion binding"/>
    <property type="evidence" value="ECO:0007669"/>
    <property type="project" value="UniProtKB-KW"/>
</dbReference>
<sequence length="305" mass="35980">MRFLIVRPLFRMRHNRRVLALIALQQIVLEIAVALTIFVNVIRYIKARRGHEVRFRHRRYNLNSRIPDQVRRLYRLVSFRDETYLRNLRMDRNAFGRLFYMLEHLGGVKPTKNVSVPEQVAMFLSVIAHHKRNCVVKHDFIWSGRTVSKHFHAVLHAVCEMHIVLLAKPTPIYDDCTDPRWKWFKDRSAGGPQNKEELFNLKHSCARNVIERTFSLLKVRWAILRSQSFYPIDVQSKIIIACCLLHNFIRNEMPEDPLEMELLDTRDAGGDTVVDSISTIESSHVWSAWRDELASTMYNEWLCRG</sequence>
<dbReference type="GO" id="GO:0005634">
    <property type="term" value="C:nucleus"/>
    <property type="evidence" value="ECO:0007669"/>
    <property type="project" value="UniProtKB-SubCell"/>
</dbReference>
<dbReference type="Pfam" id="PF26138">
    <property type="entry name" value="DUF8040"/>
    <property type="match status" value="1"/>
</dbReference>
<evidence type="ECO:0008006" key="11">
    <source>
        <dbReference type="Google" id="ProtNLM"/>
    </source>
</evidence>
<comment type="subcellular location">
    <subcellularLocation>
        <location evidence="2">Nucleus</location>
    </subcellularLocation>
</comment>
<comment type="similarity">
    <text evidence="3">Belongs to the HARBI1 family.</text>
</comment>
<dbReference type="PANTHER" id="PTHR22930">
    <property type="match status" value="1"/>
</dbReference>
<dbReference type="InterPro" id="IPR045249">
    <property type="entry name" value="HARBI1-like"/>
</dbReference>
<evidence type="ECO:0000256" key="5">
    <source>
        <dbReference type="ARBA" id="ARBA00022723"/>
    </source>
</evidence>
<dbReference type="Pfam" id="PF13359">
    <property type="entry name" value="DDE_Tnp_4"/>
    <property type="match status" value="1"/>
</dbReference>
<dbReference type="AlphaFoldDB" id="A0AAW2S339"/>
<dbReference type="PANTHER" id="PTHR22930:SF293">
    <property type="entry name" value="PROTEIN ALP1-LIKE"/>
    <property type="match status" value="1"/>
</dbReference>
<evidence type="ECO:0000256" key="7">
    <source>
        <dbReference type="ARBA" id="ARBA00023242"/>
    </source>
</evidence>
<keyword evidence="7" id="KW-0539">Nucleus</keyword>
<evidence type="ECO:0000256" key="3">
    <source>
        <dbReference type="ARBA" id="ARBA00006958"/>
    </source>
</evidence>
<dbReference type="GO" id="GO:0016787">
    <property type="term" value="F:hydrolase activity"/>
    <property type="evidence" value="ECO:0007669"/>
    <property type="project" value="UniProtKB-KW"/>
</dbReference>
<proteinExistence type="inferred from homology"/>
<keyword evidence="4" id="KW-0540">Nuclease</keyword>
<dbReference type="GO" id="GO:0004518">
    <property type="term" value="F:nuclease activity"/>
    <property type="evidence" value="ECO:0007669"/>
    <property type="project" value="UniProtKB-KW"/>
</dbReference>
<accession>A0AAW2S339</accession>
<keyword evidence="5" id="KW-0479">Metal-binding</keyword>
<evidence type="ECO:0000313" key="10">
    <source>
        <dbReference type="EMBL" id="KAL0386126.1"/>
    </source>
</evidence>
<reference evidence="10" key="2">
    <citation type="journal article" date="2024" name="Plant">
        <title>Genomic evolution and insights into agronomic trait innovations of Sesamum species.</title>
        <authorList>
            <person name="Miao H."/>
            <person name="Wang L."/>
            <person name="Qu L."/>
            <person name="Liu H."/>
            <person name="Sun Y."/>
            <person name="Le M."/>
            <person name="Wang Q."/>
            <person name="Wei S."/>
            <person name="Zheng Y."/>
            <person name="Lin W."/>
            <person name="Duan Y."/>
            <person name="Cao H."/>
            <person name="Xiong S."/>
            <person name="Wang X."/>
            <person name="Wei L."/>
            <person name="Li C."/>
            <person name="Ma Q."/>
            <person name="Ju M."/>
            <person name="Zhao R."/>
            <person name="Li G."/>
            <person name="Mu C."/>
            <person name="Tian Q."/>
            <person name="Mei H."/>
            <person name="Zhang T."/>
            <person name="Gao T."/>
            <person name="Zhang H."/>
        </authorList>
    </citation>
    <scope>NUCLEOTIDE SEQUENCE</scope>
    <source>
        <strain evidence="10">G02</strain>
    </source>
</reference>